<dbReference type="EMBL" id="UYRU01047558">
    <property type="protein sequence ID" value="VDN09677.1"/>
    <property type="molecule type" value="Genomic_DNA"/>
</dbReference>
<keyword evidence="2" id="KW-1185">Reference proteome</keyword>
<reference evidence="1 2" key="1">
    <citation type="submission" date="2018-11" db="EMBL/GenBank/DDBJ databases">
        <authorList>
            <consortium name="Pathogen Informatics"/>
        </authorList>
    </citation>
    <scope>NUCLEOTIDE SEQUENCE [LARGE SCALE GENOMIC DNA]</scope>
</reference>
<evidence type="ECO:0000313" key="2">
    <source>
        <dbReference type="Proteomes" id="UP000281553"/>
    </source>
</evidence>
<dbReference type="OrthoDB" id="200349at2759"/>
<evidence type="ECO:0000313" key="1">
    <source>
        <dbReference type="EMBL" id="VDN09677.1"/>
    </source>
</evidence>
<protein>
    <submittedName>
        <fullName evidence="1">Uncharacterized protein</fullName>
    </submittedName>
</protein>
<proteinExistence type="predicted"/>
<gene>
    <name evidence="1" type="ORF">DILT_LOCUS5508</name>
</gene>
<dbReference type="Proteomes" id="UP000281553">
    <property type="component" value="Unassembled WGS sequence"/>
</dbReference>
<sequence length="294" mass="32848">MEPCLSNGYIGTDPSTPWLFIDGIYSGEGTDSHRAAVPSPVFWKPTVDTLHCLKSTILFHFGMGVSMTVQHYPGLELQTSTFISRARPHLLVRVLEALFLSEDEEDATSLKDEVLVLPDRPVDFESPDLQTSVEVVDGRRVHFHGRIWQRENEQCLAECDQVFMLTEITPELATAGIHLTRTNPRVCFLTSISRSSWDEAVEAYEAVIGPNPSHGPVVDFSCSYLDGETMSGFSISTGHPSPNSKPVRPWTSNGDLLFMQLSTLQLVVDTCCPLRWLEIFFRPHVTLTMHGRGQ</sequence>
<name>A0A3P7LCN2_DIBLA</name>
<accession>A0A3P7LCN2</accession>
<organism evidence="1 2">
    <name type="scientific">Dibothriocephalus latus</name>
    <name type="common">Fish tapeworm</name>
    <name type="synonym">Diphyllobothrium latum</name>
    <dbReference type="NCBI Taxonomy" id="60516"/>
    <lineage>
        <taxon>Eukaryota</taxon>
        <taxon>Metazoa</taxon>
        <taxon>Spiralia</taxon>
        <taxon>Lophotrochozoa</taxon>
        <taxon>Platyhelminthes</taxon>
        <taxon>Cestoda</taxon>
        <taxon>Eucestoda</taxon>
        <taxon>Diphyllobothriidea</taxon>
        <taxon>Diphyllobothriidae</taxon>
        <taxon>Dibothriocephalus</taxon>
    </lineage>
</organism>
<dbReference type="AlphaFoldDB" id="A0A3P7LCN2"/>